<protein>
    <submittedName>
        <fullName evidence="7">Cation/H(+) antiporter 15</fullName>
    </submittedName>
</protein>
<feature type="domain" description="Cation/H(+) antiporter central" evidence="5">
    <location>
        <begin position="52"/>
        <end position="160"/>
    </location>
</feature>
<dbReference type="GO" id="GO:0012505">
    <property type="term" value="C:endomembrane system"/>
    <property type="evidence" value="ECO:0007669"/>
    <property type="project" value="TreeGrafter"/>
</dbReference>
<keyword evidence="4" id="KW-0406">Ion transport</keyword>
<evidence type="ECO:0000256" key="1">
    <source>
        <dbReference type="ARBA" id="ARBA00022448"/>
    </source>
</evidence>
<dbReference type="PANTHER" id="PTHR32468">
    <property type="entry name" value="CATION/H + ANTIPORTER"/>
    <property type="match status" value="1"/>
</dbReference>
<dbReference type="InterPro" id="IPR057291">
    <property type="entry name" value="CHX17_2nd"/>
</dbReference>
<evidence type="ECO:0000259" key="5">
    <source>
        <dbReference type="Pfam" id="PF23256"/>
    </source>
</evidence>
<keyword evidence="3" id="KW-0630">Potassium</keyword>
<evidence type="ECO:0000256" key="4">
    <source>
        <dbReference type="ARBA" id="ARBA00023065"/>
    </source>
</evidence>
<keyword evidence="1" id="KW-0813">Transport</keyword>
<reference evidence="7" key="1">
    <citation type="journal article" date="2023" name="Nat. Commun.">
        <title>Diploid and tetraploid genomes of Acorus and the evolution of monocots.</title>
        <authorList>
            <person name="Ma L."/>
            <person name="Liu K.W."/>
            <person name="Li Z."/>
            <person name="Hsiao Y.Y."/>
            <person name="Qi Y."/>
            <person name="Fu T."/>
            <person name="Tang G.D."/>
            <person name="Zhang D."/>
            <person name="Sun W.H."/>
            <person name="Liu D.K."/>
            <person name="Li Y."/>
            <person name="Chen G.Z."/>
            <person name="Liu X.D."/>
            <person name="Liao X.Y."/>
            <person name="Jiang Y.T."/>
            <person name="Yu X."/>
            <person name="Hao Y."/>
            <person name="Huang J."/>
            <person name="Zhao X.W."/>
            <person name="Ke S."/>
            <person name="Chen Y.Y."/>
            <person name="Wu W.L."/>
            <person name="Hsu J.L."/>
            <person name="Lin Y.F."/>
            <person name="Huang M.D."/>
            <person name="Li C.Y."/>
            <person name="Huang L."/>
            <person name="Wang Z.W."/>
            <person name="Zhao X."/>
            <person name="Zhong W.Y."/>
            <person name="Peng D.H."/>
            <person name="Ahmad S."/>
            <person name="Lan S."/>
            <person name="Zhang J.S."/>
            <person name="Tsai W.C."/>
            <person name="Van de Peer Y."/>
            <person name="Liu Z.J."/>
        </authorList>
    </citation>
    <scope>NUCLEOTIDE SEQUENCE</scope>
    <source>
        <strain evidence="7">CP</strain>
    </source>
</reference>
<gene>
    <name evidence="7" type="primary">CHX15</name>
    <name evidence="7" type="ORF">QJS10_CPA03g01058</name>
</gene>
<dbReference type="GO" id="GO:0098662">
    <property type="term" value="P:inorganic cation transmembrane transport"/>
    <property type="evidence" value="ECO:0007669"/>
    <property type="project" value="TreeGrafter"/>
</dbReference>
<dbReference type="EMBL" id="JAUJYO010000003">
    <property type="protein sequence ID" value="KAK1322544.1"/>
    <property type="molecule type" value="Genomic_DNA"/>
</dbReference>
<dbReference type="PANTHER" id="PTHR32468:SF164">
    <property type="entry name" value="OS05G0485000 PROTEIN"/>
    <property type="match status" value="1"/>
</dbReference>
<dbReference type="Pfam" id="PF23256">
    <property type="entry name" value="CHX17_2nd"/>
    <property type="match status" value="1"/>
</dbReference>
<comment type="caution">
    <text evidence="7">The sequence shown here is derived from an EMBL/GenBank/DDBJ whole genome shotgun (WGS) entry which is preliminary data.</text>
</comment>
<evidence type="ECO:0000256" key="3">
    <source>
        <dbReference type="ARBA" id="ARBA00022958"/>
    </source>
</evidence>
<evidence type="ECO:0000259" key="6">
    <source>
        <dbReference type="Pfam" id="PF23259"/>
    </source>
</evidence>
<proteinExistence type="predicted"/>
<sequence length="307" mass="33681">MWRLSRSSACTVQNCLPGMELRILACVNDDDVAPSILNLLEAANPTPDNPICVYVLRLVQLVGRSAPIFIAHRNPNGAFDSIASTVPLFKAFMNAVVVQPFTSVAPFETTHHDVCALASERRVSLVIIPFHHRLDGDVDQALRSITSRVLSDAPCSIGILFGPFSCHVGVVFFRGGHDDREALALASCMAEHPGVMLTVMRFLPSGEGDEKDEAVEEDEVAIKEFKGGERVVYRDVVVKGVEEMVDVIRMANDGWELVVVGRRRAAKARLSDGLTEWSQWPELGVVRDMLSSDFGSSWSVLVVQQHA</sequence>
<dbReference type="GO" id="GO:0006813">
    <property type="term" value="P:potassium ion transport"/>
    <property type="evidence" value="ECO:0007669"/>
    <property type="project" value="UniProtKB-KW"/>
</dbReference>
<evidence type="ECO:0000313" key="7">
    <source>
        <dbReference type="EMBL" id="KAK1322544.1"/>
    </source>
</evidence>
<keyword evidence="2" id="KW-0633">Potassium transport</keyword>
<organism evidence="7 8">
    <name type="scientific">Acorus calamus</name>
    <name type="common">Sweet flag</name>
    <dbReference type="NCBI Taxonomy" id="4465"/>
    <lineage>
        <taxon>Eukaryota</taxon>
        <taxon>Viridiplantae</taxon>
        <taxon>Streptophyta</taxon>
        <taxon>Embryophyta</taxon>
        <taxon>Tracheophyta</taxon>
        <taxon>Spermatophyta</taxon>
        <taxon>Magnoliopsida</taxon>
        <taxon>Liliopsida</taxon>
        <taxon>Acoraceae</taxon>
        <taxon>Acorus</taxon>
    </lineage>
</organism>
<evidence type="ECO:0000313" key="8">
    <source>
        <dbReference type="Proteomes" id="UP001180020"/>
    </source>
</evidence>
<name>A0AAV9FBG5_ACOCL</name>
<dbReference type="Gene3D" id="3.40.50.12370">
    <property type="match status" value="1"/>
</dbReference>
<dbReference type="AlphaFoldDB" id="A0AAV9FBG5"/>
<feature type="domain" description="Cation/H(+) antiporter C-terminal" evidence="6">
    <location>
        <begin position="168"/>
        <end position="306"/>
    </location>
</feature>
<evidence type="ECO:0000256" key="2">
    <source>
        <dbReference type="ARBA" id="ARBA00022538"/>
    </source>
</evidence>
<reference evidence="7" key="2">
    <citation type="submission" date="2023-06" db="EMBL/GenBank/DDBJ databases">
        <authorList>
            <person name="Ma L."/>
            <person name="Liu K.-W."/>
            <person name="Li Z."/>
            <person name="Hsiao Y.-Y."/>
            <person name="Qi Y."/>
            <person name="Fu T."/>
            <person name="Tang G."/>
            <person name="Zhang D."/>
            <person name="Sun W.-H."/>
            <person name="Liu D.-K."/>
            <person name="Li Y."/>
            <person name="Chen G.-Z."/>
            <person name="Liu X.-D."/>
            <person name="Liao X.-Y."/>
            <person name="Jiang Y.-T."/>
            <person name="Yu X."/>
            <person name="Hao Y."/>
            <person name="Huang J."/>
            <person name="Zhao X.-W."/>
            <person name="Ke S."/>
            <person name="Chen Y.-Y."/>
            <person name="Wu W.-L."/>
            <person name="Hsu J.-L."/>
            <person name="Lin Y.-F."/>
            <person name="Huang M.-D."/>
            <person name="Li C.-Y."/>
            <person name="Huang L."/>
            <person name="Wang Z.-W."/>
            <person name="Zhao X."/>
            <person name="Zhong W.-Y."/>
            <person name="Peng D.-H."/>
            <person name="Ahmad S."/>
            <person name="Lan S."/>
            <person name="Zhang J.-S."/>
            <person name="Tsai W.-C."/>
            <person name="Van De Peer Y."/>
            <person name="Liu Z.-J."/>
        </authorList>
    </citation>
    <scope>NUCLEOTIDE SEQUENCE</scope>
    <source>
        <strain evidence="7">CP</strain>
        <tissue evidence="7">Leaves</tissue>
    </source>
</reference>
<dbReference type="InterPro" id="IPR057290">
    <property type="entry name" value="CHX17_C"/>
</dbReference>
<dbReference type="InterPro" id="IPR050794">
    <property type="entry name" value="CPA2_transporter"/>
</dbReference>
<keyword evidence="8" id="KW-1185">Reference proteome</keyword>
<dbReference type="Pfam" id="PF23259">
    <property type="entry name" value="CHX17_C"/>
    <property type="match status" value="1"/>
</dbReference>
<dbReference type="Proteomes" id="UP001180020">
    <property type="component" value="Unassembled WGS sequence"/>
</dbReference>
<accession>A0AAV9FBG5</accession>
<dbReference type="GO" id="GO:0006885">
    <property type="term" value="P:regulation of pH"/>
    <property type="evidence" value="ECO:0007669"/>
    <property type="project" value="TreeGrafter"/>
</dbReference>